<sequence>MKSGHKANLMLTYGWLHFTDDTKATTSGKRSVTYQTATKAFSSLLSRKHGLLLRPFMASPSPFLYQFFQA</sequence>
<evidence type="ECO:0000313" key="1">
    <source>
        <dbReference type="EMBL" id="TNN69872.1"/>
    </source>
</evidence>
<keyword evidence="2" id="KW-1185">Reference proteome</keyword>
<dbReference type="Proteomes" id="UP000314294">
    <property type="component" value="Unassembled WGS sequence"/>
</dbReference>
<reference evidence="1 2" key="1">
    <citation type="submission" date="2019-03" db="EMBL/GenBank/DDBJ databases">
        <title>First draft genome of Liparis tanakae, snailfish: a comprehensive survey of snailfish specific genes.</title>
        <authorList>
            <person name="Kim W."/>
            <person name="Song I."/>
            <person name="Jeong J.-H."/>
            <person name="Kim D."/>
            <person name="Kim S."/>
            <person name="Ryu S."/>
            <person name="Song J.Y."/>
            <person name="Lee S.K."/>
        </authorList>
    </citation>
    <scope>NUCLEOTIDE SEQUENCE [LARGE SCALE GENOMIC DNA]</scope>
    <source>
        <tissue evidence="1">Muscle</tissue>
    </source>
</reference>
<protein>
    <submittedName>
        <fullName evidence="1">Uncharacterized protein</fullName>
    </submittedName>
</protein>
<comment type="caution">
    <text evidence="1">The sequence shown here is derived from an EMBL/GenBank/DDBJ whole genome shotgun (WGS) entry which is preliminary data.</text>
</comment>
<proteinExistence type="predicted"/>
<accession>A0A4Z2HY62</accession>
<evidence type="ECO:0000313" key="2">
    <source>
        <dbReference type="Proteomes" id="UP000314294"/>
    </source>
</evidence>
<organism evidence="1 2">
    <name type="scientific">Liparis tanakae</name>
    <name type="common">Tanaka's snailfish</name>
    <dbReference type="NCBI Taxonomy" id="230148"/>
    <lineage>
        <taxon>Eukaryota</taxon>
        <taxon>Metazoa</taxon>
        <taxon>Chordata</taxon>
        <taxon>Craniata</taxon>
        <taxon>Vertebrata</taxon>
        <taxon>Euteleostomi</taxon>
        <taxon>Actinopterygii</taxon>
        <taxon>Neopterygii</taxon>
        <taxon>Teleostei</taxon>
        <taxon>Neoteleostei</taxon>
        <taxon>Acanthomorphata</taxon>
        <taxon>Eupercaria</taxon>
        <taxon>Perciformes</taxon>
        <taxon>Cottioidei</taxon>
        <taxon>Cottales</taxon>
        <taxon>Liparidae</taxon>
        <taxon>Liparis</taxon>
    </lineage>
</organism>
<gene>
    <name evidence="1" type="ORF">EYF80_019940</name>
</gene>
<dbReference type="OrthoDB" id="10453804at2759"/>
<dbReference type="AlphaFoldDB" id="A0A4Z2HY62"/>
<dbReference type="EMBL" id="SRLO01000170">
    <property type="protein sequence ID" value="TNN69872.1"/>
    <property type="molecule type" value="Genomic_DNA"/>
</dbReference>
<name>A0A4Z2HY62_9TELE</name>